<protein>
    <submittedName>
        <fullName evidence="1">Uncharacterized protein</fullName>
    </submittedName>
</protein>
<proteinExistence type="predicted"/>
<organism evidence="1 2">
    <name type="scientific">Vermiconidia calcicola</name>
    <dbReference type="NCBI Taxonomy" id="1690605"/>
    <lineage>
        <taxon>Eukaryota</taxon>
        <taxon>Fungi</taxon>
        <taxon>Dikarya</taxon>
        <taxon>Ascomycota</taxon>
        <taxon>Pezizomycotina</taxon>
        <taxon>Dothideomycetes</taxon>
        <taxon>Dothideomycetidae</taxon>
        <taxon>Mycosphaerellales</taxon>
        <taxon>Extremaceae</taxon>
        <taxon>Vermiconidia</taxon>
    </lineage>
</organism>
<dbReference type="EMBL" id="JAUTXU010000047">
    <property type="protein sequence ID" value="KAK3715726.1"/>
    <property type="molecule type" value="Genomic_DNA"/>
</dbReference>
<reference evidence="1" key="1">
    <citation type="submission" date="2023-07" db="EMBL/GenBank/DDBJ databases">
        <title>Black Yeasts Isolated from many extreme environments.</title>
        <authorList>
            <person name="Coleine C."/>
            <person name="Stajich J.E."/>
            <person name="Selbmann L."/>
        </authorList>
    </citation>
    <scope>NUCLEOTIDE SEQUENCE</scope>
    <source>
        <strain evidence="1">CCFEE 5714</strain>
    </source>
</reference>
<keyword evidence="2" id="KW-1185">Reference proteome</keyword>
<evidence type="ECO:0000313" key="2">
    <source>
        <dbReference type="Proteomes" id="UP001281147"/>
    </source>
</evidence>
<evidence type="ECO:0000313" key="1">
    <source>
        <dbReference type="EMBL" id="KAK3715726.1"/>
    </source>
</evidence>
<dbReference type="Proteomes" id="UP001281147">
    <property type="component" value="Unassembled WGS sequence"/>
</dbReference>
<sequence length="357" mass="40978">MPFITHKNGEKTHYLDDDFADPWKPHETILIQHGFGRHSAFWYHWIPVLAKDYRVIRRDARGHGYSSAPGKDYKYDIDTILDEIVDTLDQLELEKVHYIGESTGGIWGEFLAARNPERLHSLAICSSPLYMPAAAQDMLAFGKSSWPDACRELGSRGWGQEVMKVLGADQLPDKKYLEWWLDQVSVPSGESLGDHAELLCDKSFDARRIMENIKVPMLMLTPGNSKLVDLDEQKQLRDAVTNARMEVVTGVGHEIYIDQAEQCQKKYLAFLKAIERSLELLEHQTIFSYRAAETRCELISLQQTQFFAELFVQDPLRPKHVQDLRSTSAVTEVCSVFPHLTRIGLILYRLLKRIFNI</sequence>
<gene>
    <name evidence="1" type="ORF">LTR37_006951</name>
</gene>
<accession>A0ACC3NEX0</accession>
<name>A0ACC3NEX0_9PEZI</name>
<comment type="caution">
    <text evidence="1">The sequence shown here is derived from an EMBL/GenBank/DDBJ whole genome shotgun (WGS) entry which is preliminary data.</text>
</comment>